<evidence type="ECO:0000256" key="3">
    <source>
        <dbReference type="ARBA" id="ARBA00022614"/>
    </source>
</evidence>
<gene>
    <name evidence="8" type="ORF">LIER_17281</name>
</gene>
<dbReference type="SUPFAM" id="SSF52058">
    <property type="entry name" value="L domain-like"/>
    <property type="match status" value="1"/>
</dbReference>
<dbReference type="EMBL" id="BAABME010003999">
    <property type="protein sequence ID" value="GAA0160815.1"/>
    <property type="molecule type" value="Genomic_DNA"/>
</dbReference>
<evidence type="ECO:0000256" key="5">
    <source>
        <dbReference type="ARBA" id="ARBA00022737"/>
    </source>
</evidence>
<evidence type="ECO:0000256" key="1">
    <source>
        <dbReference type="ARBA" id="ARBA00004613"/>
    </source>
</evidence>
<feature type="region of interest" description="Disordered" evidence="6">
    <location>
        <begin position="45"/>
        <end position="135"/>
    </location>
</feature>
<evidence type="ECO:0000256" key="2">
    <source>
        <dbReference type="ARBA" id="ARBA00022525"/>
    </source>
</evidence>
<evidence type="ECO:0008006" key="10">
    <source>
        <dbReference type="Google" id="ProtNLM"/>
    </source>
</evidence>
<dbReference type="FunFam" id="3.80.10.10:FF:000383">
    <property type="entry name" value="Leucine-rich repeat receptor protein kinase EMS1"/>
    <property type="match status" value="1"/>
</dbReference>
<dbReference type="GO" id="GO:0005576">
    <property type="term" value="C:extracellular region"/>
    <property type="evidence" value="ECO:0007669"/>
    <property type="project" value="UniProtKB-SubCell"/>
</dbReference>
<proteinExistence type="predicted"/>
<keyword evidence="4" id="KW-0732">Signal</keyword>
<feature type="transmembrane region" description="Helical" evidence="7">
    <location>
        <begin position="12"/>
        <end position="32"/>
    </location>
</feature>
<keyword evidence="7" id="KW-0472">Membrane</keyword>
<keyword evidence="5" id="KW-0677">Repeat</keyword>
<dbReference type="InterPro" id="IPR051582">
    <property type="entry name" value="LRR_extensin-like_regulator"/>
</dbReference>
<feature type="compositionally biased region" description="Pro residues" evidence="6">
    <location>
        <begin position="62"/>
        <end position="116"/>
    </location>
</feature>
<dbReference type="Gene3D" id="3.80.10.10">
    <property type="entry name" value="Ribonuclease Inhibitor"/>
    <property type="match status" value="2"/>
</dbReference>
<dbReference type="PRINTS" id="PR01217">
    <property type="entry name" value="PRICHEXTENSN"/>
</dbReference>
<sequence length="508" mass="56419">MEKNISQNPLYSFTIPIIFIIFISQSCFYQAIALEIGIGIGGSPPPAFPPDNSDCPDCNQPPELPCPEPAPPPPPPPECPPPPPSPRPPRPPPPTSKKPPSPPPPLPPSPPPPSPKKPPRPHPRPSRPPSPSIPVGLTAELLQNIKDIQRFRKLITRDPFHITDTWTGDKLCQDKTKYKGFICDTTTDTNQLRIAGIKFNTYKFEGNYSLDDILGNFPSIIFFHANSNNFMKGVSTQFNKLPTLYEFDMSNNKLTGGFPKPILSGNLTFLDLRFNQFSGPIPPQAFTLDLDVLFLNNNMFSGEIPKNLGSSPVVFLTLANNMLKGPIPKSISQLNNTLLEVLFLNNQLSGCLPSEIGLLKKTEIFDASLNQLTGPIPSSFGCLKSMEQLNFASNHLYGAVPEELCSIKSLHNLTLKSNYFTQVGPQCRVLIDNRILDLSMNCIIDLENQRKPSDCTAFFLKHPRDCPAQLHIPCKIEKSATQLTQDEPARKKHSKHSRAYSALHWHHH</sequence>
<dbReference type="Proteomes" id="UP001454036">
    <property type="component" value="Unassembled WGS sequence"/>
</dbReference>
<evidence type="ECO:0000313" key="9">
    <source>
        <dbReference type="Proteomes" id="UP001454036"/>
    </source>
</evidence>
<keyword evidence="3" id="KW-0433">Leucine-rich repeat</keyword>
<evidence type="ECO:0000256" key="7">
    <source>
        <dbReference type="SAM" id="Phobius"/>
    </source>
</evidence>
<protein>
    <recommendedName>
        <fullName evidence="10">Leucine-rich repeat-containing N-terminal plant-type domain-containing protein</fullName>
    </recommendedName>
</protein>
<keyword evidence="2" id="KW-0964">Secreted</keyword>
<keyword evidence="7" id="KW-1133">Transmembrane helix</keyword>
<dbReference type="PANTHER" id="PTHR32093">
    <property type="entry name" value="LEUCINE-RICH REPEAT EXTENSIN-LIKE PROTEIN 3-RELATED"/>
    <property type="match status" value="1"/>
</dbReference>
<dbReference type="InterPro" id="IPR032675">
    <property type="entry name" value="LRR_dom_sf"/>
</dbReference>
<dbReference type="InterPro" id="IPR001611">
    <property type="entry name" value="Leu-rich_rpt"/>
</dbReference>
<reference evidence="8 9" key="1">
    <citation type="submission" date="2024-01" db="EMBL/GenBank/DDBJ databases">
        <title>The complete chloroplast genome sequence of Lithospermum erythrorhizon: insights into the phylogenetic relationship among Boraginaceae species and the maternal lineages of purple gromwells.</title>
        <authorList>
            <person name="Okada T."/>
            <person name="Watanabe K."/>
        </authorList>
    </citation>
    <scope>NUCLEOTIDE SEQUENCE [LARGE SCALE GENOMIC DNA]</scope>
</reference>
<dbReference type="PROSITE" id="PS51257">
    <property type="entry name" value="PROKAR_LIPOPROTEIN"/>
    <property type="match status" value="1"/>
</dbReference>
<evidence type="ECO:0000313" key="8">
    <source>
        <dbReference type="EMBL" id="GAA0160815.1"/>
    </source>
</evidence>
<comment type="subcellular location">
    <subcellularLocation>
        <location evidence="1">Secreted</location>
    </subcellularLocation>
</comment>
<feature type="compositionally biased region" description="Basic residues" evidence="6">
    <location>
        <begin position="490"/>
        <end position="508"/>
    </location>
</feature>
<accession>A0AAV3QBD9</accession>
<comment type="caution">
    <text evidence="8">The sequence shown here is derived from an EMBL/GenBank/DDBJ whole genome shotgun (WGS) entry which is preliminary data.</text>
</comment>
<keyword evidence="9" id="KW-1185">Reference proteome</keyword>
<name>A0AAV3QBD9_LITER</name>
<dbReference type="PANTHER" id="PTHR32093:SF122">
    <property type="entry name" value="LEUCINE-RICH REPEAT-CONTAINING N-TERMINAL PLANT-TYPE DOMAIN-CONTAINING PROTEIN"/>
    <property type="match status" value="1"/>
</dbReference>
<dbReference type="Pfam" id="PF00560">
    <property type="entry name" value="LRR_1"/>
    <property type="match status" value="1"/>
</dbReference>
<feature type="region of interest" description="Disordered" evidence="6">
    <location>
        <begin position="483"/>
        <end position="508"/>
    </location>
</feature>
<organism evidence="8 9">
    <name type="scientific">Lithospermum erythrorhizon</name>
    <name type="common">Purple gromwell</name>
    <name type="synonym">Lithospermum officinale var. erythrorhizon</name>
    <dbReference type="NCBI Taxonomy" id="34254"/>
    <lineage>
        <taxon>Eukaryota</taxon>
        <taxon>Viridiplantae</taxon>
        <taxon>Streptophyta</taxon>
        <taxon>Embryophyta</taxon>
        <taxon>Tracheophyta</taxon>
        <taxon>Spermatophyta</taxon>
        <taxon>Magnoliopsida</taxon>
        <taxon>eudicotyledons</taxon>
        <taxon>Gunneridae</taxon>
        <taxon>Pentapetalae</taxon>
        <taxon>asterids</taxon>
        <taxon>lamiids</taxon>
        <taxon>Boraginales</taxon>
        <taxon>Boraginaceae</taxon>
        <taxon>Boraginoideae</taxon>
        <taxon>Lithospermeae</taxon>
        <taxon>Lithospermum</taxon>
    </lineage>
</organism>
<evidence type="ECO:0000256" key="6">
    <source>
        <dbReference type="SAM" id="MobiDB-lite"/>
    </source>
</evidence>
<evidence type="ECO:0000256" key="4">
    <source>
        <dbReference type="ARBA" id="ARBA00022729"/>
    </source>
</evidence>
<dbReference type="AlphaFoldDB" id="A0AAV3QBD9"/>
<keyword evidence="7" id="KW-0812">Transmembrane</keyword>